<evidence type="ECO:0000313" key="4">
    <source>
        <dbReference type="Proteomes" id="UP000005633"/>
    </source>
</evidence>
<accession>G8QKT3</accession>
<dbReference type="InterPro" id="IPR018634">
    <property type="entry name" value="ChrB_C"/>
</dbReference>
<reference evidence="3 4" key="1">
    <citation type="journal article" date="2012" name="J. Bacteriol.">
        <title>Complete genome sequence of the anaerobic perchlorate-reducing bacterium Azospira suillum strain PS.</title>
        <authorList>
            <person name="Byrne-Bailey K.G."/>
            <person name="Coates J.D."/>
        </authorList>
    </citation>
    <scope>NUCLEOTIDE SEQUENCE [LARGE SCALE GENOMIC DNA]</scope>
    <source>
        <strain evidence="4">ATCC BAA-33 / DSM 13638 / PS</strain>
    </source>
</reference>
<dbReference type="Proteomes" id="UP000005633">
    <property type="component" value="Chromosome"/>
</dbReference>
<evidence type="ECO:0000259" key="2">
    <source>
        <dbReference type="Pfam" id="PF20229"/>
    </source>
</evidence>
<dbReference type="AlphaFoldDB" id="G8QKT3"/>
<evidence type="ECO:0000259" key="1">
    <source>
        <dbReference type="Pfam" id="PF09828"/>
    </source>
</evidence>
<dbReference type="eggNOG" id="COG4275">
    <property type="taxonomic scope" value="Bacteria"/>
</dbReference>
<dbReference type="OrthoDB" id="6605953at2"/>
<dbReference type="EMBL" id="CP003153">
    <property type="protein sequence ID" value="AEV25538.1"/>
    <property type="molecule type" value="Genomic_DNA"/>
</dbReference>
<gene>
    <name evidence="3" type="ordered locus">Dsui_1136</name>
</gene>
<sequence>MTTWIALITSLPTENATARMRAWRSLKASGAAVLRDGVYLMPEREDCRNTLDAVAADVRAAEGTALVVRLEEPSDGNFVVFFDRSADFATLLGEIATARDTLGPDTVNEALKQARKLRKAFSNLVAIDFFPGEAQKQADEALRDLEQRAAWALSPDEPHPVNDAISRLSIQDYQKRRWATRRRPWVDRLASAWLIRRYIDPQAELLWLATPADCPAEALGFDFDGATFTHVGARVTFEVLLASFGLETPALQRIGTLVHFLDVGGVQPLEAVGIESTLAGLRDTILDDDQLLALAGSIFDGLLASFEKGSKS</sequence>
<feature type="domain" description="ChrB C-terminal" evidence="1">
    <location>
        <begin position="178"/>
        <end position="305"/>
    </location>
</feature>
<organism evidence="3 4">
    <name type="scientific">Azospira oryzae (strain ATCC BAA-33 / DSM 13638 / PS)</name>
    <name type="common">Dechlorosoma suillum</name>
    <dbReference type="NCBI Taxonomy" id="640081"/>
    <lineage>
        <taxon>Bacteria</taxon>
        <taxon>Pseudomonadati</taxon>
        <taxon>Pseudomonadota</taxon>
        <taxon>Betaproteobacteria</taxon>
        <taxon>Rhodocyclales</taxon>
        <taxon>Rhodocyclaceae</taxon>
        <taxon>Azospira</taxon>
    </lineage>
</organism>
<dbReference type="InterPro" id="IPR046858">
    <property type="entry name" value="ChrB_N"/>
</dbReference>
<dbReference type="HOGENOM" id="CLU_079058_0_0_4"/>
<proteinExistence type="predicted"/>
<dbReference type="Pfam" id="PF09828">
    <property type="entry name" value="ChrB_C"/>
    <property type="match status" value="1"/>
</dbReference>
<feature type="domain" description="ChrB N-terminal" evidence="2">
    <location>
        <begin position="19"/>
        <end position="148"/>
    </location>
</feature>
<dbReference type="Pfam" id="PF20229">
    <property type="entry name" value="ChrB_N"/>
    <property type="match status" value="1"/>
</dbReference>
<name>G8QKT3_AZOOP</name>
<dbReference type="STRING" id="640081.Dsui_1136"/>
<dbReference type="KEGG" id="dsu:Dsui_1136"/>
<evidence type="ECO:0008006" key="5">
    <source>
        <dbReference type="Google" id="ProtNLM"/>
    </source>
</evidence>
<protein>
    <recommendedName>
        <fullName evidence="5">Chromate resistance exported protein</fullName>
    </recommendedName>
</protein>
<dbReference type="RefSeq" id="WP_014236239.1">
    <property type="nucleotide sequence ID" value="NC_016616.1"/>
</dbReference>
<evidence type="ECO:0000313" key="3">
    <source>
        <dbReference type="EMBL" id="AEV25538.1"/>
    </source>
</evidence>